<dbReference type="PROSITE" id="PS51740">
    <property type="entry name" value="SPOVT_ABRB"/>
    <property type="match status" value="1"/>
</dbReference>
<dbReference type="RefSeq" id="WP_093008419.1">
    <property type="nucleotide sequence ID" value="NZ_FNBC01000039.1"/>
</dbReference>
<gene>
    <name evidence="3" type="ORF">SAMN04488243_1392</name>
</gene>
<dbReference type="InterPro" id="IPR007159">
    <property type="entry name" value="SpoVT-AbrB_dom"/>
</dbReference>
<dbReference type="Proteomes" id="UP000199446">
    <property type="component" value="Unassembled WGS sequence"/>
</dbReference>
<dbReference type="SUPFAM" id="SSF89447">
    <property type="entry name" value="AbrB/MazE/MraZ-like"/>
    <property type="match status" value="1"/>
</dbReference>
<accession>A0A1G7JXH9</accession>
<evidence type="ECO:0000256" key="1">
    <source>
        <dbReference type="PROSITE-ProRule" id="PRU01076"/>
    </source>
</evidence>
<keyword evidence="4" id="KW-1185">Reference proteome</keyword>
<name>A0A1G7JXH9_9DEIN</name>
<dbReference type="NCBIfam" id="TIGR01439">
    <property type="entry name" value="lp_hng_hel_AbrB"/>
    <property type="match status" value="1"/>
</dbReference>
<proteinExistence type="predicted"/>
<evidence type="ECO:0000259" key="2">
    <source>
        <dbReference type="PROSITE" id="PS51740"/>
    </source>
</evidence>
<dbReference type="OrthoDB" id="9811597at2"/>
<dbReference type="InterPro" id="IPR037914">
    <property type="entry name" value="SpoVT-AbrB_sf"/>
</dbReference>
<organism evidence="3 4">
    <name type="scientific">Thermus arciformis</name>
    <dbReference type="NCBI Taxonomy" id="482827"/>
    <lineage>
        <taxon>Bacteria</taxon>
        <taxon>Thermotogati</taxon>
        <taxon>Deinococcota</taxon>
        <taxon>Deinococci</taxon>
        <taxon>Thermales</taxon>
        <taxon>Thermaceae</taxon>
        <taxon>Thermus</taxon>
    </lineage>
</organism>
<reference evidence="4" key="1">
    <citation type="submission" date="2016-10" db="EMBL/GenBank/DDBJ databases">
        <authorList>
            <person name="Varghese N."/>
            <person name="Submissions S."/>
        </authorList>
    </citation>
    <scope>NUCLEOTIDE SEQUENCE [LARGE SCALE GENOMIC DNA]</scope>
    <source>
        <strain evidence="4">CGMCC 1.6992</strain>
    </source>
</reference>
<evidence type="ECO:0000313" key="3">
    <source>
        <dbReference type="EMBL" id="SDF29525.1"/>
    </source>
</evidence>
<feature type="domain" description="SpoVT-AbrB" evidence="2">
    <location>
        <begin position="1"/>
        <end position="45"/>
    </location>
</feature>
<protein>
    <submittedName>
        <fullName evidence="3">Looped-hinge helix DNA binding domain-containing protein, AbrB family</fullName>
    </submittedName>
</protein>
<dbReference type="Gene3D" id="2.10.260.10">
    <property type="match status" value="1"/>
</dbReference>
<dbReference type="GO" id="GO:0003677">
    <property type="term" value="F:DNA binding"/>
    <property type="evidence" value="ECO:0007669"/>
    <property type="project" value="UniProtKB-UniRule"/>
</dbReference>
<dbReference type="AlphaFoldDB" id="A0A1G7JXH9"/>
<sequence length="83" mass="9676">MTYSVGPKGQVVIAKEIRERLGIRPDWRVVQRLVGDHVELYFLPPPHKTSLKGLLRDQIRGTVSEEAWPQARERAWRASWEEV</sequence>
<dbReference type="EMBL" id="FNBC01000039">
    <property type="protein sequence ID" value="SDF29525.1"/>
    <property type="molecule type" value="Genomic_DNA"/>
</dbReference>
<evidence type="ECO:0000313" key="4">
    <source>
        <dbReference type="Proteomes" id="UP000199446"/>
    </source>
</evidence>
<keyword evidence="1" id="KW-0238">DNA-binding</keyword>